<evidence type="ECO:0000313" key="4">
    <source>
        <dbReference type="EMBL" id="SEG82476.1"/>
    </source>
</evidence>
<dbReference type="Pfam" id="PF01740">
    <property type="entry name" value="STAS"/>
    <property type="match status" value="1"/>
</dbReference>
<dbReference type="Proteomes" id="UP000236732">
    <property type="component" value="Unassembled WGS sequence"/>
</dbReference>
<organism evidence="4 5">
    <name type="scientific">Nonomuraea solani</name>
    <dbReference type="NCBI Taxonomy" id="1144553"/>
    <lineage>
        <taxon>Bacteria</taxon>
        <taxon>Bacillati</taxon>
        <taxon>Actinomycetota</taxon>
        <taxon>Actinomycetes</taxon>
        <taxon>Streptosporangiales</taxon>
        <taxon>Streptosporangiaceae</taxon>
        <taxon>Nonomuraea</taxon>
    </lineage>
</organism>
<dbReference type="PANTHER" id="PTHR33495">
    <property type="entry name" value="ANTI-SIGMA FACTOR ANTAGONIST TM_1081-RELATED-RELATED"/>
    <property type="match status" value="1"/>
</dbReference>
<proteinExistence type="inferred from homology"/>
<dbReference type="EMBL" id="FNVT01000005">
    <property type="protein sequence ID" value="SEG82476.1"/>
    <property type="molecule type" value="Genomic_DNA"/>
</dbReference>
<comment type="similarity">
    <text evidence="1 2">Belongs to the anti-sigma-factor antagonist family.</text>
</comment>
<dbReference type="NCBIfam" id="TIGR00377">
    <property type="entry name" value="ant_ant_sig"/>
    <property type="match status" value="1"/>
</dbReference>
<dbReference type="InterPro" id="IPR036513">
    <property type="entry name" value="STAS_dom_sf"/>
</dbReference>
<protein>
    <recommendedName>
        <fullName evidence="2">Anti-sigma factor antagonist</fullName>
    </recommendedName>
</protein>
<name>A0A1H6DDB8_9ACTN</name>
<dbReference type="InterPro" id="IPR002645">
    <property type="entry name" value="STAS_dom"/>
</dbReference>
<dbReference type="Gene3D" id="3.30.750.24">
    <property type="entry name" value="STAS domain"/>
    <property type="match status" value="1"/>
</dbReference>
<feature type="domain" description="STAS" evidence="3">
    <location>
        <begin position="6"/>
        <end position="115"/>
    </location>
</feature>
<dbReference type="RefSeq" id="WP_103957421.1">
    <property type="nucleotide sequence ID" value="NZ_FNVT01000005.1"/>
</dbReference>
<dbReference type="PROSITE" id="PS50801">
    <property type="entry name" value="STAS"/>
    <property type="match status" value="1"/>
</dbReference>
<dbReference type="AlphaFoldDB" id="A0A1H6DDB8"/>
<keyword evidence="5" id="KW-1185">Reference proteome</keyword>
<accession>A0A1H6DDB8</accession>
<sequence length="141" mass="14838">MRADELAVHTECEETVLVVRLEGELVWPAARGLSTRVQASLPAGPAATVIDMSGVRFLDSSGVAALLALYQSLAEAQAVVAFARPTPLIERLLTIAGLHDHLPLYDTLEAARRAAGGLLVGQSASGRGLADLAEQVRDRGE</sequence>
<reference evidence="4 5" key="1">
    <citation type="submission" date="2016-10" db="EMBL/GenBank/DDBJ databases">
        <authorList>
            <person name="de Groot N.N."/>
        </authorList>
    </citation>
    <scope>NUCLEOTIDE SEQUENCE [LARGE SCALE GENOMIC DNA]</scope>
    <source>
        <strain evidence="4 5">CGMCC 4.7037</strain>
    </source>
</reference>
<dbReference type="GO" id="GO:0043856">
    <property type="term" value="F:anti-sigma factor antagonist activity"/>
    <property type="evidence" value="ECO:0007669"/>
    <property type="project" value="InterPro"/>
</dbReference>
<dbReference type="InterPro" id="IPR003658">
    <property type="entry name" value="Anti-sigma_ant"/>
</dbReference>
<evidence type="ECO:0000256" key="2">
    <source>
        <dbReference type="RuleBase" id="RU003749"/>
    </source>
</evidence>
<dbReference type="CDD" id="cd07043">
    <property type="entry name" value="STAS_anti-anti-sigma_factors"/>
    <property type="match status" value="1"/>
</dbReference>
<evidence type="ECO:0000259" key="3">
    <source>
        <dbReference type="PROSITE" id="PS50801"/>
    </source>
</evidence>
<dbReference type="OrthoDB" id="3428850at2"/>
<evidence type="ECO:0000313" key="5">
    <source>
        <dbReference type="Proteomes" id="UP000236732"/>
    </source>
</evidence>
<evidence type="ECO:0000256" key="1">
    <source>
        <dbReference type="ARBA" id="ARBA00009013"/>
    </source>
</evidence>
<gene>
    <name evidence="4" type="ORF">SAMN05444920_10549</name>
</gene>
<dbReference type="SUPFAM" id="SSF52091">
    <property type="entry name" value="SpoIIaa-like"/>
    <property type="match status" value="1"/>
</dbReference>